<dbReference type="InterPro" id="IPR007627">
    <property type="entry name" value="RNA_pol_sigma70_r2"/>
</dbReference>
<gene>
    <name evidence="7" type="ORF">J2736_001118</name>
</gene>
<evidence type="ECO:0000313" key="7">
    <source>
        <dbReference type="EMBL" id="MDR6549935.1"/>
    </source>
</evidence>
<dbReference type="NCBIfam" id="TIGR02937">
    <property type="entry name" value="sigma70-ECF"/>
    <property type="match status" value="1"/>
</dbReference>
<organism evidence="7 8">
    <name type="scientific">Paenibacillus qinlingensis</name>
    <dbReference type="NCBI Taxonomy" id="1837343"/>
    <lineage>
        <taxon>Bacteria</taxon>
        <taxon>Bacillati</taxon>
        <taxon>Bacillota</taxon>
        <taxon>Bacilli</taxon>
        <taxon>Bacillales</taxon>
        <taxon>Paenibacillaceae</taxon>
        <taxon>Paenibacillus</taxon>
    </lineage>
</organism>
<keyword evidence="2" id="KW-0805">Transcription regulation</keyword>
<dbReference type="PANTHER" id="PTHR43133:SF8">
    <property type="entry name" value="RNA POLYMERASE SIGMA FACTOR HI_1459-RELATED"/>
    <property type="match status" value="1"/>
</dbReference>
<dbReference type="Gene3D" id="1.10.10.10">
    <property type="entry name" value="Winged helix-like DNA-binding domain superfamily/Winged helix DNA-binding domain"/>
    <property type="match status" value="1"/>
</dbReference>
<dbReference type="Gene3D" id="1.10.1740.10">
    <property type="match status" value="1"/>
</dbReference>
<feature type="domain" description="RNA polymerase sigma-70 region 2" evidence="6">
    <location>
        <begin position="23"/>
        <end position="92"/>
    </location>
</feature>
<evidence type="ECO:0000313" key="8">
    <source>
        <dbReference type="Proteomes" id="UP001267290"/>
    </source>
</evidence>
<dbReference type="PANTHER" id="PTHR43133">
    <property type="entry name" value="RNA POLYMERASE ECF-TYPE SIGMA FACTO"/>
    <property type="match status" value="1"/>
</dbReference>
<protein>
    <submittedName>
        <fullName evidence="7">RNA polymerase sigma-70 factor (ECF subfamily)</fullName>
    </submittedName>
</protein>
<evidence type="ECO:0000256" key="3">
    <source>
        <dbReference type="ARBA" id="ARBA00023082"/>
    </source>
</evidence>
<dbReference type="InterPro" id="IPR013324">
    <property type="entry name" value="RNA_pol_sigma_r3/r4-like"/>
</dbReference>
<evidence type="ECO:0000256" key="5">
    <source>
        <dbReference type="ARBA" id="ARBA00023163"/>
    </source>
</evidence>
<sequence>MHISEEELITRLKIKDSAALEFLMDRYGSTMYLFAQRILDSYGSREDVEECVSDVFIMAWNRIDEYDPLRSSLQTWMYMLTKYRALDCRRKLTDRPQLVVIDDDLTNSDNLERTVIQKAETEEILRIVDSYGSIDRTIFYKKYYLYESLDMIASALGLTRKSVENRLRRTRNALKEQLILAWKEDISHE</sequence>
<dbReference type="Pfam" id="PF04542">
    <property type="entry name" value="Sigma70_r2"/>
    <property type="match status" value="1"/>
</dbReference>
<comment type="caution">
    <text evidence="7">The sequence shown here is derived from an EMBL/GenBank/DDBJ whole genome shotgun (WGS) entry which is preliminary data.</text>
</comment>
<name>A0ABU1NR61_9BACL</name>
<dbReference type="EMBL" id="JAVDSB010000001">
    <property type="protein sequence ID" value="MDR6549935.1"/>
    <property type="molecule type" value="Genomic_DNA"/>
</dbReference>
<keyword evidence="8" id="KW-1185">Reference proteome</keyword>
<reference evidence="7 8" key="1">
    <citation type="submission" date="2023-07" db="EMBL/GenBank/DDBJ databases">
        <title>Sorghum-associated microbial communities from plants grown in Nebraska, USA.</title>
        <authorList>
            <person name="Schachtman D."/>
        </authorList>
    </citation>
    <scope>NUCLEOTIDE SEQUENCE [LARGE SCALE GENOMIC DNA]</scope>
    <source>
        <strain evidence="7 8">CC258</strain>
    </source>
</reference>
<dbReference type="InterPro" id="IPR014284">
    <property type="entry name" value="RNA_pol_sigma-70_dom"/>
</dbReference>
<dbReference type="InterPro" id="IPR013325">
    <property type="entry name" value="RNA_pol_sigma_r2"/>
</dbReference>
<keyword evidence="3" id="KW-0731">Sigma factor</keyword>
<dbReference type="InterPro" id="IPR036388">
    <property type="entry name" value="WH-like_DNA-bd_sf"/>
</dbReference>
<dbReference type="SUPFAM" id="SSF88659">
    <property type="entry name" value="Sigma3 and sigma4 domains of RNA polymerase sigma factors"/>
    <property type="match status" value="1"/>
</dbReference>
<evidence type="ECO:0000256" key="4">
    <source>
        <dbReference type="ARBA" id="ARBA00023125"/>
    </source>
</evidence>
<evidence type="ECO:0000256" key="2">
    <source>
        <dbReference type="ARBA" id="ARBA00023015"/>
    </source>
</evidence>
<accession>A0ABU1NR61</accession>
<evidence type="ECO:0000259" key="6">
    <source>
        <dbReference type="Pfam" id="PF04542"/>
    </source>
</evidence>
<proteinExistence type="inferred from homology"/>
<dbReference type="InterPro" id="IPR039425">
    <property type="entry name" value="RNA_pol_sigma-70-like"/>
</dbReference>
<dbReference type="Proteomes" id="UP001267290">
    <property type="component" value="Unassembled WGS sequence"/>
</dbReference>
<evidence type="ECO:0000256" key="1">
    <source>
        <dbReference type="ARBA" id="ARBA00010641"/>
    </source>
</evidence>
<keyword evidence="5" id="KW-0804">Transcription</keyword>
<dbReference type="SUPFAM" id="SSF88946">
    <property type="entry name" value="Sigma2 domain of RNA polymerase sigma factors"/>
    <property type="match status" value="1"/>
</dbReference>
<keyword evidence="4" id="KW-0238">DNA-binding</keyword>
<comment type="similarity">
    <text evidence="1">Belongs to the sigma-70 factor family. ECF subfamily.</text>
</comment>